<keyword evidence="2" id="KW-1185">Reference proteome</keyword>
<dbReference type="NCBIfam" id="NF033708">
    <property type="entry name" value="T9SS_Cterm_ChiA"/>
    <property type="match status" value="1"/>
</dbReference>
<protein>
    <submittedName>
        <fullName evidence="1">T9SS sorting signal type C domain-containing protein</fullName>
    </submittedName>
</protein>
<accession>A0ABV8W624</accession>
<dbReference type="Proteomes" id="UP001595719">
    <property type="component" value="Unassembled WGS sequence"/>
</dbReference>
<sequence>MKKLYLSYAPFFALQLFLLLYPMTAQYAAVPSERSFKDLKTLCFPSSINKAQIERHRVWLNLTNEDGIFKQLLIGYITGATNGWDVNFDSLSMDAYLPADFYSINENKKLVIQGRALPLKQTDIITLGYRSSIRGNLKISIDRADGDLTNMNIYILDKETGTIHNLRNGGYNFFTQEGRFDNRFEIRYQENKNLGLEESGTITQELTVVSRNNIISINSRDTLLKEVFVFDITGKLLHNSQKIDASNLEINNIQAEAQILLVKTILENGKTITKKVIF</sequence>
<evidence type="ECO:0000313" key="1">
    <source>
        <dbReference type="EMBL" id="MFC4391340.1"/>
    </source>
</evidence>
<organism evidence="1 2">
    <name type="scientific">Flavobacterium quisquiliarum</name>
    <dbReference type="NCBI Taxonomy" id="1834436"/>
    <lineage>
        <taxon>Bacteria</taxon>
        <taxon>Pseudomonadati</taxon>
        <taxon>Bacteroidota</taxon>
        <taxon>Flavobacteriia</taxon>
        <taxon>Flavobacteriales</taxon>
        <taxon>Flavobacteriaceae</taxon>
        <taxon>Flavobacterium</taxon>
    </lineage>
</organism>
<name>A0ABV8W624_9FLAO</name>
<proteinExistence type="predicted"/>
<reference evidence="2" key="1">
    <citation type="journal article" date="2019" name="Int. J. Syst. Evol. Microbiol.">
        <title>The Global Catalogue of Microorganisms (GCM) 10K type strain sequencing project: providing services to taxonomists for standard genome sequencing and annotation.</title>
        <authorList>
            <consortium name="The Broad Institute Genomics Platform"/>
            <consortium name="The Broad Institute Genome Sequencing Center for Infectious Disease"/>
            <person name="Wu L."/>
            <person name="Ma J."/>
        </authorList>
    </citation>
    <scope>NUCLEOTIDE SEQUENCE [LARGE SCALE GENOMIC DNA]</scope>
    <source>
        <strain evidence="2">CGMCC 1.15345</strain>
    </source>
</reference>
<evidence type="ECO:0000313" key="2">
    <source>
        <dbReference type="Proteomes" id="UP001595719"/>
    </source>
</evidence>
<dbReference type="EMBL" id="JBHSCO010000003">
    <property type="protein sequence ID" value="MFC4391340.1"/>
    <property type="molecule type" value="Genomic_DNA"/>
</dbReference>
<gene>
    <name evidence="1" type="ORF">ACFOY0_10070</name>
</gene>
<dbReference type="RefSeq" id="WP_179001286.1">
    <property type="nucleotide sequence ID" value="NZ_JBHSCO010000003.1"/>
</dbReference>
<comment type="caution">
    <text evidence="1">The sequence shown here is derived from an EMBL/GenBank/DDBJ whole genome shotgun (WGS) entry which is preliminary data.</text>
</comment>